<organism evidence="2 3">
    <name type="scientific">Streptomyces mirabilis</name>
    <dbReference type="NCBI Taxonomy" id="68239"/>
    <lineage>
        <taxon>Bacteria</taxon>
        <taxon>Bacillati</taxon>
        <taxon>Actinomycetota</taxon>
        <taxon>Actinomycetes</taxon>
        <taxon>Kitasatosporales</taxon>
        <taxon>Streptomycetaceae</taxon>
        <taxon>Streptomyces</taxon>
    </lineage>
</organism>
<gene>
    <name evidence="2" type="ORF">PU648_02480</name>
</gene>
<dbReference type="InterPro" id="IPR002559">
    <property type="entry name" value="Transposase_11"/>
</dbReference>
<dbReference type="EMBL" id="JARAKF010000001">
    <property type="protein sequence ID" value="MDU8991283.1"/>
    <property type="molecule type" value="Genomic_DNA"/>
</dbReference>
<name>A0ABU3UBS2_9ACTN</name>
<dbReference type="RefSeq" id="WP_240363216.1">
    <property type="nucleotide sequence ID" value="NZ_CP107955.1"/>
</dbReference>
<proteinExistence type="predicted"/>
<dbReference type="PANTHER" id="PTHR30007">
    <property type="entry name" value="PHP DOMAIN PROTEIN"/>
    <property type="match status" value="1"/>
</dbReference>
<feature type="domain" description="Transposase IS4-like" evidence="1">
    <location>
        <begin position="6"/>
        <end position="96"/>
    </location>
</feature>
<accession>A0ABU3UBS2</accession>
<protein>
    <submittedName>
        <fullName evidence="2">Transposase</fullName>
    </submittedName>
</protein>
<dbReference type="Proteomes" id="UP001257627">
    <property type="component" value="Unassembled WGS sequence"/>
</dbReference>
<evidence type="ECO:0000313" key="3">
    <source>
        <dbReference type="Proteomes" id="UP001257627"/>
    </source>
</evidence>
<evidence type="ECO:0000313" key="2">
    <source>
        <dbReference type="EMBL" id="MDU8991283.1"/>
    </source>
</evidence>
<keyword evidence="3" id="KW-1185">Reference proteome</keyword>
<dbReference type="Pfam" id="PF01609">
    <property type="entry name" value="DDE_Tnp_1"/>
    <property type="match status" value="1"/>
</dbReference>
<evidence type="ECO:0000259" key="1">
    <source>
        <dbReference type="Pfam" id="PF01609"/>
    </source>
</evidence>
<dbReference type="PANTHER" id="PTHR30007:SF0">
    <property type="entry name" value="TRANSPOSASE"/>
    <property type="match status" value="1"/>
</dbReference>
<reference evidence="2 3" key="1">
    <citation type="submission" date="2023-02" db="EMBL/GenBank/DDBJ databases">
        <authorList>
            <person name="Maleckis M."/>
        </authorList>
    </citation>
    <scope>NUCLEOTIDE SEQUENCE [LARGE SCALE GENOMIC DNA]</scope>
    <source>
        <strain evidence="2 3">P8-A2</strain>
    </source>
</reference>
<comment type="caution">
    <text evidence="2">The sequence shown here is derived from an EMBL/GenBank/DDBJ whole genome shotgun (WGS) entry which is preliminary data.</text>
</comment>
<sequence length="108" mass="11787">MPRSTSGWDGGKEVGGRKRHVMVDSLGLLLVVMVTAASVQDRDAAGPVSARIRARFRRIQLVRADGGYAGRLVIWAAEKLQPTLEIVKRSDDASGFVVLRDVGSWRGR</sequence>